<dbReference type="EMBL" id="STFF01000002">
    <property type="protein sequence ID" value="THU40481.1"/>
    <property type="molecule type" value="Genomic_DNA"/>
</dbReference>
<proteinExistence type="predicted"/>
<keyword evidence="2" id="KW-1185">Reference proteome</keyword>
<evidence type="ECO:0000313" key="2">
    <source>
        <dbReference type="Proteomes" id="UP000306918"/>
    </source>
</evidence>
<sequence>MNDSKIQIKVGNVEFSGEGDQIWLTSQLDKILEKVPELIKIEPKTFNGISRIGDEANGNVISNGSRSSTLATFLKENNATVHQVKKYLATAAFLQLNGKNRLSTSDVVEALKNANQSRLGNPSDCLNQNVKKGHCEKDGGKEFFVTADGFRELGLEV</sequence>
<evidence type="ECO:0000313" key="1">
    <source>
        <dbReference type="EMBL" id="THU40481.1"/>
    </source>
</evidence>
<gene>
    <name evidence="1" type="ORF">FAM09_11515</name>
</gene>
<reference evidence="1 2" key="1">
    <citation type="submission" date="2019-04" db="EMBL/GenBank/DDBJ databases">
        <title>Niastella caeni sp. nov., isolated from activated sludge.</title>
        <authorList>
            <person name="Sheng M."/>
        </authorList>
    </citation>
    <scope>NUCLEOTIDE SEQUENCE [LARGE SCALE GENOMIC DNA]</scope>
    <source>
        <strain evidence="1 2">HX-2-15</strain>
    </source>
</reference>
<dbReference type="Proteomes" id="UP000306918">
    <property type="component" value="Unassembled WGS sequence"/>
</dbReference>
<comment type="caution">
    <text evidence="1">The sequence shown here is derived from an EMBL/GenBank/DDBJ whole genome shotgun (WGS) entry which is preliminary data.</text>
</comment>
<protein>
    <submittedName>
        <fullName evidence="1">Uncharacterized protein</fullName>
    </submittedName>
</protein>
<dbReference type="RefSeq" id="WP_136577234.1">
    <property type="nucleotide sequence ID" value="NZ_STFF01000002.1"/>
</dbReference>
<organism evidence="1 2">
    <name type="scientific">Niastella caeni</name>
    <dbReference type="NCBI Taxonomy" id="2569763"/>
    <lineage>
        <taxon>Bacteria</taxon>
        <taxon>Pseudomonadati</taxon>
        <taxon>Bacteroidota</taxon>
        <taxon>Chitinophagia</taxon>
        <taxon>Chitinophagales</taxon>
        <taxon>Chitinophagaceae</taxon>
        <taxon>Niastella</taxon>
    </lineage>
</organism>
<dbReference type="AlphaFoldDB" id="A0A4S8HYR2"/>
<name>A0A4S8HYR2_9BACT</name>
<accession>A0A4S8HYR2</accession>
<dbReference type="OrthoDB" id="7062579at2"/>